<dbReference type="RefSeq" id="WP_188173759.1">
    <property type="nucleotide sequence ID" value="NZ_JACVVD010000002.1"/>
</dbReference>
<organism evidence="2 3">
    <name type="scientific">Paenibacillus sedimenti</name>
    <dbReference type="NCBI Taxonomy" id="2770274"/>
    <lineage>
        <taxon>Bacteria</taxon>
        <taxon>Bacillati</taxon>
        <taxon>Bacillota</taxon>
        <taxon>Bacilli</taxon>
        <taxon>Bacillales</taxon>
        <taxon>Paenibacillaceae</taxon>
        <taxon>Paenibacillus</taxon>
    </lineage>
</organism>
<reference evidence="2" key="1">
    <citation type="submission" date="2020-09" db="EMBL/GenBank/DDBJ databases">
        <title>Draft Genome Sequence of Paenibacillus sp. WST5.</title>
        <authorList>
            <person name="Bao Z."/>
        </authorList>
    </citation>
    <scope>NUCLEOTIDE SEQUENCE</scope>
    <source>
        <strain evidence="2">WST5</strain>
    </source>
</reference>
<feature type="transmembrane region" description="Helical" evidence="1">
    <location>
        <begin position="90"/>
        <end position="108"/>
    </location>
</feature>
<evidence type="ECO:0000313" key="2">
    <source>
        <dbReference type="EMBL" id="MBD0379983.1"/>
    </source>
</evidence>
<name>A0A926KMS3_9BACL</name>
<accession>A0A926KMS3</accession>
<dbReference type="Proteomes" id="UP000650466">
    <property type="component" value="Unassembled WGS sequence"/>
</dbReference>
<dbReference type="AlphaFoldDB" id="A0A926KMS3"/>
<proteinExistence type="predicted"/>
<keyword evidence="1" id="KW-1133">Transmembrane helix</keyword>
<keyword evidence="1" id="KW-0812">Transmembrane</keyword>
<feature type="transmembrane region" description="Helical" evidence="1">
    <location>
        <begin position="57"/>
        <end position="78"/>
    </location>
</feature>
<feature type="transmembrane region" description="Helical" evidence="1">
    <location>
        <begin position="128"/>
        <end position="149"/>
    </location>
</feature>
<feature type="transmembrane region" description="Helical" evidence="1">
    <location>
        <begin position="228"/>
        <end position="250"/>
    </location>
</feature>
<evidence type="ECO:0000256" key="1">
    <source>
        <dbReference type="SAM" id="Phobius"/>
    </source>
</evidence>
<feature type="transmembrane region" description="Helical" evidence="1">
    <location>
        <begin position="195"/>
        <end position="216"/>
    </location>
</feature>
<keyword evidence="1" id="KW-0472">Membrane</keyword>
<evidence type="ECO:0000313" key="3">
    <source>
        <dbReference type="Proteomes" id="UP000650466"/>
    </source>
</evidence>
<feature type="transmembrane region" description="Helical" evidence="1">
    <location>
        <begin position="262"/>
        <end position="283"/>
    </location>
</feature>
<comment type="caution">
    <text evidence="2">The sequence shown here is derived from an EMBL/GenBank/DDBJ whole genome shotgun (WGS) entry which is preliminary data.</text>
</comment>
<feature type="transmembrane region" description="Helical" evidence="1">
    <location>
        <begin position="21"/>
        <end position="45"/>
    </location>
</feature>
<protein>
    <submittedName>
        <fullName evidence="2">Uncharacterized protein</fullName>
    </submittedName>
</protein>
<feature type="transmembrane region" description="Helical" evidence="1">
    <location>
        <begin position="161"/>
        <end position="183"/>
    </location>
</feature>
<gene>
    <name evidence="2" type="ORF">ICC18_07655</name>
</gene>
<dbReference type="EMBL" id="JACVVD010000002">
    <property type="protein sequence ID" value="MBD0379983.1"/>
    <property type="molecule type" value="Genomic_DNA"/>
</dbReference>
<keyword evidence="3" id="KW-1185">Reference proteome</keyword>
<sequence length="295" mass="32268">MKKTINKTAEATEMKLFAGEKLLVILSLIGFALAAGIALYISLYGSVILPEGDVERAFSFNAAIAMFILSIAAILPISGLSSSKRKSIRWFFIPATLYAYGIETIQHFRGFNPRFSRAGSIIDNVAGILFGIDSLLIIVVTALFAIPFFRRKRPHERPLVVLGIRYAFVSTMVAFAAGLWMIVEQGRYTGAAGNLIVLHGLGFHALQALPFLGWLLERARSDVQRARRMIHTGSIVWSISILLVGLQTALGRTVFEWTPLPLLAGAALIVWLAAFVIAGLELLRSTKVSETPNPL</sequence>